<evidence type="ECO:0000313" key="7">
    <source>
        <dbReference type="Proteomes" id="UP000199423"/>
    </source>
</evidence>
<dbReference type="SMART" id="SM00347">
    <property type="entry name" value="HTH_MARR"/>
    <property type="match status" value="1"/>
</dbReference>
<gene>
    <name evidence="6" type="ORF">SAMN04488557_3783</name>
</gene>
<evidence type="ECO:0000313" key="6">
    <source>
        <dbReference type="EMBL" id="SFV38663.1"/>
    </source>
</evidence>
<dbReference type="Gene3D" id="1.10.10.10">
    <property type="entry name" value="Winged helix-like DNA-binding domain superfamily/Winged helix DNA-binding domain"/>
    <property type="match status" value="1"/>
</dbReference>
<evidence type="ECO:0000256" key="2">
    <source>
        <dbReference type="ARBA" id="ARBA00023125"/>
    </source>
</evidence>
<name>A0A1I7NVQ8_9HYPH</name>
<evidence type="ECO:0000256" key="3">
    <source>
        <dbReference type="ARBA" id="ARBA00023163"/>
    </source>
</evidence>
<dbReference type="SUPFAM" id="SSF46785">
    <property type="entry name" value="Winged helix' DNA-binding domain"/>
    <property type="match status" value="1"/>
</dbReference>
<keyword evidence="3" id="KW-0804">Transcription</keyword>
<dbReference type="PANTHER" id="PTHR33164:SF43">
    <property type="entry name" value="HTH-TYPE TRANSCRIPTIONAL REPRESSOR YETL"/>
    <property type="match status" value="1"/>
</dbReference>
<sequence length="158" mass="17729">MDKRHPEARPSPTRRGAAKRSAVTKANYEALAEFRYALRKFQAFSEEAAARSGITPQQHQALLSIKGAPEKDWLSISQIAERLLVRHHTAVGLVDRLVSLGLVVRKTDPADGRRIQVHITKEGEETLAALSVNHLEELKGIRPTLRKLLEQFEREHGS</sequence>
<dbReference type="GO" id="GO:0006950">
    <property type="term" value="P:response to stress"/>
    <property type="evidence" value="ECO:0007669"/>
    <property type="project" value="TreeGrafter"/>
</dbReference>
<dbReference type="Proteomes" id="UP000199423">
    <property type="component" value="Unassembled WGS sequence"/>
</dbReference>
<dbReference type="InterPro" id="IPR023187">
    <property type="entry name" value="Tscrpt_reg_MarR-type_CS"/>
</dbReference>
<protein>
    <submittedName>
        <fullName evidence="6">DNA-binding transcriptional regulator, MarR family</fullName>
    </submittedName>
</protein>
<feature type="region of interest" description="Disordered" evidence="4">
    <location>
        <begin position="1"/>
        <end position="22"/>
    </location>
</feature>
<dbReference type="InterPro" id="IPR036390">
    <property type="entry name" value="WH_DNA-bd_sf"/>
</dbReference>
<evidence type="ECO:0000256" key="4">
    <source>
        <dbReference type="SAM" id="MobiDB-lite"/>
    </source>
</evidence>
<dbReference type="PANTHER" id="PTHR33164">
    <property type="entry name" value="TRANSCRIPTIONAL REGULATOR, MARR FAMILY"/>
    <property type="match status" value="1"/>
</dbReference>
<dbReference type="GO" id="GO:0003700">
    <property type="term" value="F:DNA-binding transcription factor activity"/>
    <property type="evidence" value="ECO:0007669"/>
    <property type="project" value="InterPro"/>
</dbReference>
<keyword evidence="7" id="KW-1185">Reference proteome</keyword>
<evidence type="ECO:0000256" key="1">
    <source>
        <dbReference type="ARBA" id="ARBA00023015"/>
    </source>
</evidence>
<dbReference type="Pfam" id="PF12802">
    <property type="entry name" value="MarR_2"/>
    <property type="match status" value="1"/>
</dbReference>
<dbReference type="STRING" id="51670.SAMN04488557_3783"/>
<proteinExistence type="predicted"/>
<organism evidence="6 7">
    <name type="scientific">Hyphomicrobium facile</name>
    <dbReference type="NCBI Taxonomy" id="51670"/>
    <lineage>
        <taxon>Bacteria</taxon>
        <taxon>Pseudomonadati</taxon>
        <taxon>Pseudomonadota</taxon>
        <taxon>Alphaproteobacteria</taxon>
        <taxon>Hyphomicrobiales</taxon>
        <taxon>Hyphomicrobiaceae</taxon>
        <taxon>Hyphomicrobium</taxon>
    </lineage>
</organism>
<feature type="domain" description="HTH marR-type" evidence="5">
    <location>
        <begin position="24"/>
        <end position="158"/>
    </location>
</feature>
<dbReference type="InterPro" id="IPR036388">
    <property type="entry name" value="WH-like_DNA-bd_sf"/>
</dbReference>
<dbReference type="PROSITE" id="PS01117">
    <property type="entry name" value="HTH_MARR_1"/>
    <property type="match status" value="1"/>
</dbReference>
<dbReference type="InterPro" id="IPR000835">
    <property type="entry name" value="HTH_MarR-typ"/>
</dbReference>
<dbReference type="RefSeq" id="WP_244531367.1">
    <property type="nucleotide sequence ID" value="NZ_FPCH01000004.1"/>
</dbReference>
<accession>A0A1I7NVQ8</accession>
<dbReference type="EMBL" id="FPCH01000004">
    <property type="protein sequence ID" value="SFV38663.1"/>
    <property type="molecule type" value="Genomic_DNA"/>
</dbReference>
<evidence type="ECO:0000259" key="5">
    <source>
        <dbReference type="PROSITE" id="PS50995"/>
    </source>
</evidence>
<keyword evidence="2 6" id="KW-0238">DNA-binding</keyword>
<dbReference type="PROSITE" id="PS50995">
    <property type="entry name" value="HTH_MARR_2"/>
    <property type="match status" value="1"/>
</dbReference>
<dbReference type="GO" id="GO:0003677">
    <property type="term" value="F:DNA binding"/>
    <property type="evidence" value="ECO:0007669"/>
    <property type="project" value="UniProtKB-KW"/>
</dbReference>
<keyword evidence="1" id="KW-0805">Transcription regulation</keyword>
<dbReference type="AlphaFoldDB" id="A0A1I7NVQ8"/>
<dbReference type="InterPro" id="IPR039422">
    <property type="entry name" value="MarR/SlyA-like"/>
</dbReference>
<reference evidence="7" key="1">
    <citation type="submission" date="2016-10" db="EMBL/GenBank/DDBJ databases">
        <authorList>
            <person name="Varghese N."/>
            <person name="Submissions S."/>
        </authorList>
    </citation>
    <scope>NUCLEOTIDE SEQUENCE [LARGE SCALE GENOMIC DNA]</scope>
    <source>
        <strain evidence="7">DSM 1565</strain>
    </source>
</reference>